<dbReference type="PIRSF" id="PIRSF029342">
    <property type="entry name" value="UCP029342_ErfK/YbiS/YcfS/YnhG"/>
    <property type="match status" value="1"/>
</dbReference>
<gene>
    <name evidence="10" type="ORF">NS319_14620</name>
</gene>
<dbReference type="AlphaFoldDB" id="A0A147HTX4"/>
<dbReference type="InterPro" id="IPR005490">
    <property type="entry name" value="LD_TPept_cat_dom"/>
</dbReference>
<dbReference type="Proteomes" id="UP000072867">
    <property type="component" value="Unassembled WGS sequence"/>
</dbReference>
<evidence type="ECO:0000256" key="3">
    <source>
        <dbReference type="ARBA" id="ARBA00022679"/>
    </source>
</evidence>
<dbReference type="InterPro" id="IPR016915">
    <property type="entry name" value="UCP029342"/>
</dbReference>
<comment type="pathway">
    <text evidence="1 7">Cell wall biogenesis; peptidoglycan biosynthesis.</text>
</comment>
<comment type="similarity">
    <text evidence="2">Belongs to the YkuD family.</text>
</comment>
<keyword evidence="8" id="KW-0732">Signal</keyword>
<feature type="chain" id="PRO_5012023243" description="L,D-TPase catalytic domain-containing protein" evidence="8">
    <location>
        <begin position="16"/>
        <end position="312"/>
    </location>
</feature>
<feature type="signal peptide" evidence="8">
    <location>
        <begin position="1"/>
        <end position="15"/>
    </location>
</feature>
<organism evidence="10 11">
    <name type="scientific">Sphingomonas sanguinis</name>
    <dbReference type="NCBI Taxonomy" id="33051"/>
    <lineage>
        <taxon>Bacteria</taxon>
        <taxon>Pseudomonadati</taxon>
        <taxon>Pseudomonadota</taxon>
        <taxon>Alphaproteobacteria</taxon>
        <taxon>Sphingomonadales</taxon>
        <taxon>Sphingomonadaceae</taxon>
        <taxon>Sphingomonas</taxon>
    </lineage>
</organism>
<name>A0A147HTX4_9SPHN</name>
<dbReference type="PANTHER" id="PTHR30582">
    <property type="entry name" value="L,D-TRANSPEPTIDASE"/>
    <property type="match status" value="1"/>
</dbReference>
<sequence>MVVLALLPAAATAQATPITTSDGRIEKLRPGEYLWAPEIAPAGPVMVIVSLKAQKAFAYRNGVVIGVSTVSTGTRGHATPTGVFTVLQKHADHVSNLYKDAAMPFMQRLTWGGIAMHAGKLPGYPASHGCIRLPLVFAKLLFGITRMGVTVVITQNALVPVVVTAPALLEPGGATVPSTAAFVWTPGRSPSGPISIVISGRDRRVVVLRNGIEIGSSPIVLDDPVNQTVAFTLQSIDAAGEHWLRLPLPGETRSGELSAEDRSKGHLPDGFRAALATVLTPGATLLVTRETLATAGTGKAVTIIEADDEGGS</sequence>
<evidence type="ECO:0000256" key="7">
    <source>
        <dbReference type="PROSITE-ProRule" id="PRU01373"/>
    </source>
</evidence>
<dbReference type="SUPFAM" id="SSF141523">
    <property type="entry name" value="L,D-transpeptidase catalytic domain-like"/>
    <property type="match status" value="1"/>
</dbReference>
<dbReference type="PATRIC" id="fig|33051.3.peg.334"/>
<evidence type="ECO:0000259" key="9">
    <source>
        <dbReference type="PROSITE" id="PS52029"/>
    </source>
</evidence>
<dbReference type="GO" id="GO:0016740">
    <property type="term" value="F:transferase activity"/>
    <property type="evidence" value="ECO:0007669"/>
    <property type="project" value="UniProtKB-KW"/>
</dbReference>
<feature type="active site" description="Nucleophile" evidence="7">
    <location>
        <position position="130"/>
    </location>
</feature>
<keyword evidence="5 7" id="KW-0573">Peptidoglycan synthesis</keyword>
<dbReference type="UniPathway" id="UPA00219"/>
<dbReference type="EMBL" id="LDTD01000115">
    <property type="protein sequence ID" value="KTT68303.1"/>
    <property type="molecule type" value="Genomic_DNA"/>
</dbReference>
<dbReference type="Gene3D" id="2.40.440.10">
    <property type="entry name" value="L,D-transpeptidase catalytic domain-like"/>
    <property type="match status" value="1"/>
</dbReference>
<feature type="active site" description="Proton donor/acceptor" evidence="7">
    <location>
        <position position="117"/>
    </location>
</feature>
<evidence type="ECO:0000256" key="4">
    <source>
        <dbReference type="ARBA" id="ARBA00022960"/>
    </source>
</evidence>
<dbReference type="NCBIfam" id="NF004785">
    <property type="entry name" value="PRK06132.1-2"/>
    <property type="match status" value="1"/>
</dbReference>
<dbReference type="InterPro" id="IPR038063">
    <property type="entry name" value="Transpep_catalytic_dom"/>
</dbReference>
<evidence type="ECO:0000313" key="11">
    <source>
        <dbReference type="Proteomes" id="UP000072867"/>
    </source>
</evidence>
<keyword evidence="4 7" id="KW-0133">Cell shape</keyword>
<comment type="caution">
    <text evidence="10">The sequence shown here is derived from an EMBL/GenBank/DDBJ whole genome shotgun (WGS) entry which is preliminary data.</text>
</comment>
<keyword evidence="6 7" id="KW-0961">Cell wall biogenesis/degradation</keyword>
<evidence type="ECO:0000256" key="6">
    <source>
        <dbReference type="ARBA" id="ARBA00023316"/>
    </source>
</evidence>
<dbReference type="CDD" id="cd16913">
    <property type="entry name" value="YkuD_like"/>
    <property type="match status" value="1"/>
</dbReference>
<dbReference type="Pfam" id="PF03734">
    <property type="entry name" value="YkuD"/>
    <property type="match status" value="1"/>
</dbReference>
<dbReference type="GO" id="GO:0008360">
    <property type="term" value="P:regulation of cell shape"/>
    <property type="evidence" value="ECO:0007669"/>
    <property type="project" value="UniProtKB-UniRule"/>
</dbReference>
<dbReference type="GO" id="GO:0071972">
    <property type="term" value="F:peptidoglycan L,D-transpeptidase activity"/>
    <property type="evidence" value="ECO:0007669"/>
    <property type="project" value="TreeGrafter"/>
</dbReference>
<feature type="domain" description="L,D-TPase catalytic" evidence="9">
    <location>
        <begin position="45"/>
        <end position="154"/>
    </location>
</feature>
<keyword evidence="3" id="KW-0808">Transferase</keyword>
<evidence type="ECO:0000313" key="10">
    <source>
        <dbReference type="EMBL" id="KTT68303.1"/>
    </source>
</evidence>
<dbReference type="GO" id="GO:0018104">
    <property type="term" value="P:peptidoglycan-protein cross-linking"/>
    <property type="evidence" value="ECO:0007669"/>
    <property type="project" value="TreeGrafter"/>
</dbReference>
<dbReference type="PANTHER" id="PTHR30582:SF2">
    <property type="entry name" value="L,D-TRANSPEPTIDASE YCIB-RELATED"/>
    <property type="match status" value="1"/>
</dbReference>
<dbReference type="PROSITE" id="PS52029">
    <property type="entry name" value="LD_TPASE"/>
    <property type="match status" value="1"/>
</dbReference>
<dbReference type="GO" id="GO:0071555">
    <property type="term" value="P:cell wall organization"/>
    <property type="evidence" value="ECO:0007669"/>
    <property type="project" value="UniProtKB-UniRule"/>
</dbReference>
<proteinExistence type="inferred from homology"/>
<dbReference type="GO" id="GO:0005576">
    <property type="term" value="C:extracellular region"/>
    <property type="evidence" value="ECO:0007669"/>
    <property type="project" value="TreeGrafter"/>
</dbReference>
<protein>
    <recommendedName>
        <fullName evidence="9">L,D-TPase catalytic domain-containing protein</fullName>
    </recommendedName>
</protein>
<dbReference type="InterPro" id="IPR050979">
    <property type="entry name" value="LD-transpeptidase"/>
</dbReference>
<accession>A0A147HTX4</accession>
<evidence type="ECO:0000256" key="8">
    <source>
        <dbReference type="SAM" id="SignalP"/>
    </source>
</evidence>
<reference evidence="10 11" key="1">
    <citation type="journal article" date="2016" name="Front. Microbiol.">
        <title>Genomic Resource of Rice Seed Associated Bacteria.</title>
        <authorList>
            <person name="Midha S."/>
            <person name="Bansal K."/>
            <person name="Sharma S."/>
            <person name="Kumar N."/>
            <person name="Patil P.P."/>
            <person name="Chaudhry V."/>
            <person name="Patil P.B."/>
        </authorList>
    </citation>
    <scope>NUCLEOTIDE SEQUENCE [LARGE SCALE GENOMIC DNA]</scope>
    <source>
        <strain evidence="10 11">NS319</strain>
    </source>
</reference>
<evidence type="ECO:0000256" key="1">
    <source>
        <dbReference type="ARBA" id="ARBA00004752"/>
    </source>
</evidence>
<evidence type="ECO:0000256" key="5">
    <source>
        <dbReference type="ARBA" id="ARBA00022984"/>
    </source>
</evidence>
<evidence type="ECO:0000256" key="2">
    <source>
        <dbReference type="ARBA" id="ARBA00005992"/>
    </source>
</evidence>